<dbReference type="Gene3D" id="1.10.4030.10">
    <property type="entry name" value="Porin chaperone SurA, peptide-binding domain"/>
    <property type="match status" value="1"/>
</dbReference>
<dbReference type="Proteomes" id="UP000289411">
    <property type="component" value="Unassembled WGS sequence"/>
</dbReference>
<dbReference type="PROSITE" id="PS51257">
    <property type="entry name" value="PROKAR_LIPOPROTEIN"/>
    <property type="match status" value="1"/>
</dbReference>
<reference evidence="3 4" key="2">
    <citation type="submission" date="2019-02" db="EMBL/GenBank/DDBJ databases">
        <title>'Lichenibacterium ramalinii' gen. nov. sp. nov., 'Lichenibacterium minor' gen. nov. sp. nov.</title>
        <authorList>
            <person name="Pankratov T."/>
        </authorList>
    </citation>
    <scope>NUCLEOTIDE SEQUENCE [LARGE SCALE GENOMIC DNA]</scope>
    <source>
        <strain evidence="3 4">RmlP001</strain>
    </source>
</reference>
<sequence length="310" mass="33172">MKQNRHPSVAAAVRGAAILLAAAGACAGLGASPAAAQAVVTAVNGDPITSFDVAEYEKILRLEHKPASHADALEAVVADRLRYDEARHWGIDAADGDITSVLQKTSAAVKMDTQAFSQGAAKAKIDLETIRSHFRSMAAWDNLVRARNKGVGVTEEEVAAAIARGGTDKVTNYRLQQVIFVLPVNPTPAIVESRIAEAKALRNRFDGCETGLQLARSLPNVAVKEPMNRSSDALSPGLRKVLAETQRGMLTVPDRSTNGVEMVAVCDKDDAKDDTTLHEQVQKNLIAEKLVAVSAQMYRDLRKSAVISKN</sequence>
<dbReference type="PANTHER" id="PTHR47637:SF1">
    <property type="entry name" value="CHAPERONE SURA"/>
    <property type="match status" value="1"/>
</dbReference>
<dbReference type="InterPro" id="IPR027304">
    <property type="entry name" value="Trigger_fact/SurA_dom_sf"/>
</dbReference>
<organism evidence="3 4">
    <name type="scientific">Lichenibacterium ramalinae</name>
    <dbReference type="NCBI Taxonomy" id="2316527"/>
    <lineage>
        <taxon>Bacteria</taxon>
        <taxon>Pseudomonadati</taxon>
        <taxon>Pseudomonadota</taxon>
        <taxon>Alphaproteobacteria</taxon>
        <taxon>Hyphomicrobiales</taxon>
        <taxon>Lichenihabitantaceae</taxon>
        <taxon>Lichenibacterium</taxon>
    </lineage>
</organism>
<comment type="caution">
    <text evidence="3">The sequence shown here is derived from an EMBL/GenBank/DDBJ whole genome shotgun (WGS) entry which is preliminary data.</text>
</comment>
<evidence type="ECO:0000256" key="1">
    <source>
        <dbReference type="ARBA" id="ARBA00022729"/>
    </source>
</evidence>
<evidence type="ECO:0000256" key="2">
    <source>
        <dbReference type="SAM" id="SignalP"/>
    </source>
</evidence>
<keyword evidence="1 2" id="KW-0732">Signal</keyword>
<name>A0A4Q2RG09_9HYPH</name>
<evidence type="ECO:0000313" key="3">
    <source>
        <dbReference type="EMBL" id="RYB06325.1"/>
    </source>
</evidence>
<dbReference type="AlphaFoldDB" id="A0A4Q2RG09"/>
<dbReference type="RefSeq" id="WP_129218262.1">
    <property type="nucleotide sequence ID" value="NZ_QYBC01000004.1"/>
</dbReference>
<dbReference type="EMBL" id="QYBC01000004">
    <property type="protein sequence ID" value="RYB06325.1"/>
    <property type="molecule type" value="Genomic_DNA"/>
</dbReference>
<proteinExistence type="predicted"/>
<accession>A0A4Q2RG09</accession>
<dbReference type="PANTHER" id="PTHR47637">
    <property type="entry name" value="CHAPERONE SURA"/>
    <property type="match status" value="1"/>
</dbReference>
<dbReference type="SUPFAM" id="SSF109998">
    <property type="entry name" value="Triger factor/SurA peptide-binding domain-like"/>
    <property type="match status" value="1"/>
</dbReference>
<feature type="chain" id="PRO_5020592853" description="Peptidylprolyl isomerase" evidence="2">
    <location>
        <begin position="28"/>
        <end position="310"/>
    </location>
</feature>
<evidence type="ECO:0008006" key="5">
    <source>
        <dbReference type="Google" id="ProtNLM"/>
    </source>
</evidence>
<evidence type="ECO:0000313" key="4">
    <source>
        <dbReference type="Proteomes" id="UP000289411"/>
    </source>
</evidence>
<gene>
    <name evidence="3" type="ORF">D3272_06115</name>
</gene>
<feature type="signal peptide" evidence="2">
    <location>
        <begin position="1"/>
        <end position="27"/>
    </location>
</feature>
<keyword evidence="4" id="KW-1185">Reference proteome</keyword>
<dbReference type="InterPro" id="IPR050280">
    <property type="entry name" value="OMP_Chaperone_SurA"/>
</dbReference>
<dbReference type="OrthoDB" id="9791746at2"/>
<protein>
    <recommendedName>
        <fullName evidence="5">Peptidylprolyl isomerase</fullName>
    </recommendedName>
</protein>
<reference evidence="3 4" key="1">
    <citation type="submission" date="2018-09" db="EMBL/GenBank/DDBJ databases">
        <authorList>
            <person name="Grouzdev D.S."/>
            <person name="Krutkina M.S."/>
        </authorList>
    </citation>
    <scope>NUCLEOTIDE SEQUENCE [LARGE SCALE GENOMIC DNA]</scope>
    <source>
        <strain evidence="3 4">RmlP001</strain>
    </source>
</reference>